<evidence type="ECO:0000313" key="12">
    <source>
        <dbReference type="Proteomes" id="UP000177791"/>
    </source>
</evidence>
<dbReference type="SUPFAM" id="SSF50993">
    <property type="entry name" value="Peptidase/esterase 'gauge' domain"/>
    <property type="match status" value="1"/>
</dbReference>
<dbReference type="PANTHER" id="PTHR42881:SF2">
    <property type="entry name" value="PROLYL ENDOPEPTIDASE"/>
    <property type="match status" value="1"/>
</dbReference>
<dbReference type="Pfam" id="PF00326">
    <property type="entry name" value="Peptidase_S9"/>
    <property type="match status" value="1"/>
</dbReference>
<dbReference type="PANTHER" id="PTHR42881">
    <property type="entry name" value="PROLYL ENDOPEPTIDASE"/>
    <property type="match status" value="1"/>
</dbReference>
<evidence type="ECO:0000256" key="3">
    <source>
        <dbReference type="ARBA" id="ARBA00011897"/>
    </source>
</evidence>
<dbReference type="InterPro" id="IPR023302">
    <property type="entry name" value="Pept_S9A_N"/>
</dbReference>
<evidence type="ECO:0000313" key="11">
    <source>
        <dbReference type="EMBL" id="OGX87865.1"/>
    </source>
</evidence>
<comment type="catalytic activity">
    <reaction evidence="1">
        <text>Hydrolysis of Pro-|-Xaa &gt;&gt; Ala-|-Xaa in oligopeptides.</text>
        <dbReference type="EC" id="3.4.21.26"/>
    </reaction>
</comment>
<dbReference type="Gene3D" id="2.130.10.120">
    <property type="entry name" value="Prolyl oligopeptidase, N-terminal domain"/>
    <property type="match status" value="1"/>
</dbReference>
<keyword evidence="12" id="KW-1185">Reference proteome</keyword>
<keyword evidence="5" id="KW-0378">Hydrolase</keyword>
<dbReference type="Gene3D" id="3.40.50.1820">
    <property type="entry name" value="alpha/beta hydrolase"/>
    <property type="match status" value="1"/>
</dbReference>
<dbReference type="EC" id="3.4.21.26" evidence="3"/>
<evidence type="ECO:0000256" key="2">
    <source>
        <dbReference type="ARBA" id="ARBA00005228"/>
    </source>
</evidence>
<evidence type="ECO:0000259" key="10">
    <source>
        <dbReference type="Pfam" id="PF02897"/>
    </source>
</evidence>
<dbReference type="EMBL" id="MDZC01000028">
    <property type="protein sequence ID" value="OGX87865.1"/>
    <property type="molecule type" value="Genomic_DNA"/>
</dbReference>
<dbReference type="GO" id="GO:0070012">
    <property type="term" value="F:oligopeptidase activity"/>
    <property type="evidence" value="ECO:0007669"/>
    <property type="project" value="TreeGrafter"/>
</dbReference>
<dbReference type="AlphaFoldDB" id="A0A1G1TAH4"/>
<evidence type="ECO:0000256" key="8">
    <source>
        <dbReference type="ARBA" id="ARBA00081187"/>
    </source>
</evidence>
<dbReference type="PROSITE" id="PS00708">
    <property type="entry name" value="PRO_ENDOPEP_SER"/>
    <property type="match status" value="1"/>
</dbReference>
<dbReference type="GO" id="GO:0006508">
    <property type="term" value="P:proteolysis"/>
    <property type="evidence" value="ECO:0007669"/>
    <property type="project" value="UniProtKB-KW"/>
</dbReference>
<evidence type="ECO:0000256" key="1">
    <source>
        <dbReference type="ARBA" id="ARBA00001070"/>
    </source>
</evidence>
<dbReference type="InterPro" id="IPR029058">
    <property type="entry name" value="AB_hydrolase_fold"/>
</dbReference>
<evidence type="ECO:0000259" key="9">
    <source>
        <dbReference type="Pfam" id="PF00326"/>
    </source>
</evidence>
<dbReference type="GO" id="GO:0005829">
    <property type="term" value="C:cytosol"/>
    <property type="evidence" value="ECO:0007669"/>
    <property type="project" value="TreeGrafter"/>
</dbReference>
<comment type="similarity">
    <text evidence="2">Belongs to the peptidase S9A family.</text>
</comment>
<dbReference type="FunFam" id="3.40.50.1820:FF:000005">
    <property type="entry name" value="Prolyl endopeptidase"/>
    <property type="match status" value="1"/>
</dbReference>
<dbReference type="InterPro" id="IPR002471">
    <property type="entry name" value="Pept_S9_AS"/>
</dbReference>
<dbReference type="Proteomes" id="UP000177791">
    <property type="component" value="Unassembled WGS sequence"/>
</dbReference>
<reference evidence="11 12" key="1">
    <citation type="submission" date="2016-08" db="EMBL/GenBank/DDBJ databases">
        <title>Hymenobacter coccineus sp. nov., Hymenobacter lapidarius sp. nov. and Hymenobacter glacialis sp. nov., isolated from Antarctic soil.</title>
        <authorList>
            <person name="Sedlacek I."/>
            <person name="Kralova S."/>
            <person name="Kyrova K."/>
            <person name="Maslanova I."/>
            <person name="Stankova E."/>
            <person name="Vrbovska V."/>
            <person name="Nemec M."/>
            <person name="Bartak M."/>
            <person name="Svec P."/>
            <person name="Busse H.-J."/>
            <person name="Pantucek R."/>
        </authorList>
    </citation>
    <scope>NUCLEOTIDE SEQUENCE [LARGE SCALE GENOMIC DNA]</scope>
    <source>
        <strain evidence="11 12">CCM 8648</strain>
    </source>
</reference>
<dbReference type="PRINTS" id="PR00862">
    <property type="entry name" value="PROLIGOPTASE"/>
</dbReference>
<keyword evidence="6" id="KW-0720">Serine protease</keyword>
<dbReference type="InterPro" id="IPR002470">
    <property type="entry name" value="Peptidase_S9A"/>
</dbReference>
<organism evidence="11 12">
    <name type="scientific">Hymenobacter glacialis</name>
    <dbReference type="NCBI Taxonomy" id="1908236"/>
    <lineage>
        <taxon>Bacteria</taxon>
        <taxon>Pseudomonadati</taxon>
        <taxon>Bacteroidota</taxon>
        <taxon>Cytophagia</taxon>
        <taxon>Cytophagales</taxon>
        <taxon>Hymenobacteraceae</taxon>
        <taxon>Hymenobacter</taxon>
    </lineage>
</organism>
<dbReference type="InterPro" id="IPR051167">
    <property type="entry name" value="Prolyl_oligopep/macrocyclase"/>
</dbReference>
<protein>
    <recommendedName>
        <fullName evidence="3">prolyl oligopeptidase</fullName>
        <ecNumber evidence="3">3.4.21.26</ecNumber>
    </recommendedName>
    <alternativeName>
        <fullName evidence="8">Proline-specific endopeptidase</fullName>
    </alternativeName>
</protein>
<dbReference type="InterPro" id="IPR001375">
    <property type="entry name" value="Peptidase_S9_cat"/>
</dbReference>
<comment type="function">
    <text evidence="7">Cleaves peptide bonds on the C-terminal side of prolyl residues within peptides that are up to approximately 30 amino acids long. Has an absolute requirement for an X-Pro bond in the trans configuration immediately preceding the Pro-Y scissible bond.</text>
</comment>
<dbReference type="Pfam" id="PF02897">
    <property type="entry name" value="Peptidase_S9_N"/>
    <property type="match status" value="1"/>
</dbReference>
<dbReference type="GO" id="GO:0004252">
    <property type="term" value="F:serine-type endopeptidase activity"/>
    <property type="evidence" value="ECO:0007669"/>
    <property type="project" value="UniProtKB-EC"/>
</dbReference>
<name>A0A1G1TAH4_9BACT</name>
<gene>
    <name evidence="11" type="ORF">BEN48_10970</name>
</gene>
<keyword evidence="4" id="KW-0645">Protease</keyword>
<dbReference type="SUPFAM" id="SSF53474">
    <property type="entry name" value="alpha/beta-Hydrolases"/>
    <property type="match status" value="1"/>
</dbReference>
<evidence type="ECO:0000256" key="6">
    <source>
        <dbReference type="ARBA" id="ARBA00022825"/>
    </source>
</evidence>
<feature type="domain" description="Peptidase S9 prolyl oligopeptidase catalytic" evidence="9">
    <location>
        <begin position="463"/>
        <end position="676"/>
    </location>
</feature>
<accession>A0A1G1TAH4</accession>
<evidence type="ECO:0000256" key="7">
    <source>
        <dbReference type="ARBA" id="ARBA00060121"/>
    </source>
</evidence>
<feature type="domain" description="Peptidase S9A N-terminal" evidence="10">
    <location>
        <begin position="4"/>
        <end position="405"/>
    </location>
</feature>
<proteinExistence type="inferred from homology"/>
<evidence type="ECO:0000256" key="4">
    <source>
        <dbReference type="ARBA" id="ARBA00022670"/>
    </source>
</evidence>
<comment type="caution">
    <text evidence="11">The sequence shown here is derived from an EMBL/GenBank/DDBJ whole genome shotgun (WGS) entry which is preliminary data.</text>
</comment>
<evidence type="ECO:0000256" key="5">
    <source>
        <dbReference type="ARBA" id="ARBA00022801"/>
    </source>
</evidence>
<sequence length="683" mass="75358">MPYPQTKKVDTVTTYFGTKVADPYRWLENDQAADTKNWVQEQNKVTQGYLTQIPYRDAIRKRLETLWNYEKYGAPYKEGKYTYFSKNSGLQSQSVVYRQLGSTGTPEVFLDPNTFSKSGTTSLAGLSFSKDGSLAAYQISEGGSDWRKVIVMKTADKSLVGDTLKDVKFSGLAWRGNDGFYYSSYDKPMAGSQLAGKTQIHKLFYHKLGTKQSTDKLVFGGDKTPRRYIGANLTEDERFLVINAANTTNGNELYIQDLSKPGSAIVQVVDNEKSNVSVLANVGSKLYLETDFNAPNNRVVTVDAANPKPANWKDLIPETKNVLNATTGGGKIFANYLKDATSLIEQYDMSGKKERSIALPSVGTAGGFGTKKEEKETYYTFTSYIYPPTIFKYDIATGKSTVYKKAGVQFDPSKFESKQVFYNSKDGTRVPMIITYKKGTVLNGKNPTLLYAYGGFNSSVTPGFSTSNIVLLENGGIYAVANLRGGGEYGEKWHAAGTKLQKQNVFDDFIAAGEYLIKNNYTSKDYLAISGASNGGLLVGAVMAQRPDLVKVAFPAVGVMDMLRYNQFTAGAGWAYDYGTAQDSKEMFDYLYKYSPVHALKPASYPATMVTTADHDDRVVPAHSFKFASKLQESQTGAAPVLIRIETNAGHGAGRSTAQVISEQTDKWSFMFQNMNVTPYQNN</sequence>